<dbReference type="KEGG" id="aup:AsAng_0004060"/>
<feature type="signal peptide" evidence="2">
    <location>
        <begin position="1"/>
        <end position="19"/>
    </location>
</feature>
<dbReference type="RefSeq" id="WP_264791068.1">
    <property type="nucleotide sequence ID" value="NZ_AP026867.1"/>
</dbReference>
<dbReference type="Pfam" id="PF14771">
    <property type="entry name" value="DUF4476"/>
    <property type="match status" value="1"/>
</dbReference>
<dbReference type="InterPro" id="IPR028011">
    <property type="entry name" value="DUF4476"/>
</dbReference>
<dbReference type="EMBL" id="AP026867">
    <property type="protein sequence ID" value="BDS09702.1"/>
    <property type="molecule type" value="Genomic_DNA"/>
</dbReference>
<evidence type="ECO:0000259" key="3">
    <source>
        <dbReference type="Pfam" id="PF14771"/>
    </source>
</evidence>
<evidence type="ECO:0000313" key="4">
    <source>
        <dbReference type="EMBL" id="BDS09702.1"/>
    </source>
</evidence>
<keyword evidence="5" id="KW-1185">Reference proteome</keyword>
<feature type="compositionally biased region" description="Polar residues" evidence="1">
    <location>
        <begin position="47"/>
        <end position="62"/>
    </location>
</feature>
<feature type="compositionally biased region" description="Basic residues" evidence="1">
    <location>
        <begin position="77"/>
        <end position="118"/>
    </location>
</feature>
<sequence>MKNLTLIIALIIGTTVALSAQRGGGLNSNSNSGSNNSSLRGNSNLNTNPNLGSTHRGGTSSYGRDGSSRPGSYGTARRGRGNGHHHNHHNSHHGHHNNNHNHHHGHHNNHHHGHGHHNHVVTVNYHGHHYNGYCSYTNHNYGWRPVCVADFNAGCYSIRSCGYDRDRLRAAKRFVRYNYVSSYQIADIMRMFSFESTRLAFAKYAFHRTCDVQNYGIVFDYLDFNSSRRELDCYIRDYRW</sequence>
<proteinExistence type="predicted"/>
<dbReference type="AlphaFoldDB" id="A0A915VKI3"/>
<name>A0A915VKI3_9BACT</name>
<protein>
    <submittedName>
        <fullName evidence="4">DUF4476 domain-containing protein</fullName>
    </submittedName>
</protein>
<feature type="compositionally biased region" description="Low complexity" evidence="1">
    <location>
        <begin position="27"/>
        <end position="46"/>
    </location>
</feature>
<feature type="domain" description="DUF4476" evidence="3">
    <location>
        <begin position="147"/>
        <end position="232"/>
    </location>
</feature>
<organism evidence="4 5">
    <name type="scientific">Aureispira anguillae</name>
    <dbReference type="NCBI Taxonomy" id="2864201"/>
    <lineage>
        <taxon>Bacteria</taxon>
        <taxon>Pseudomonadati</taxon>
        <taxon>Bacteroidota</taxon>
        <taxon>Saprospiria</taxon>
        <taxon>Saprospirales</taxon>
        <taxon>Saprospiraceae</taxon>
        <taxon>Aureispira</taxon>
    </lineage>
</organism>
<feature type="chain" id="PRO_5037111103" evidence="2">
    <location>
        <begin position="20"/>
        <end position="240"/>
    </location>
</feature>
<dbReference type="Proteomes" id="UP001060919">
    <property type="component" value="Chromosome"/>
</dbReference>
<reference evidence="4" key="1">
    <citation type="submission" date="2022-09" db="EMBL/GenBank/DDBJ databases">
        <title>Aureispira anguillicida sp. nov., isolated from Leptocephalus of Japanese eel Anguilla japonica.</title>
        <authorList>
            <person name="Yuasa K."/>
            <person name="Mekata T."/>
            <person name="Ikunari K."/>
        </authorList>
    </citation>
    <scope>NUCLEOTIDE SEQUENCE</scope>
    <source>
        <strain evidence="4">EL160426</strain>
    </source>
</reference>
<evidence type="ECO:0000256" key="2">
    <source>
        <dbReference type="SAM" id="SignalP"/>
    </source>
</evidence>
<evidence type="ECO:0000256" key="1">
    <source>
        <dbReference type="SAM" id="MobiDB-lite"/>
    </source>
</evidence>
<gene>
    <name evidence="4" type="ORF">AsAng_0004060</name>
</gene>
<feature type="region of interest" description="Disordered" evidence="1">
    <location>
        <begin position="21"/>
        <end position="118"/>
    </location>
</feature>
<accession>A0A915VKI3</accession>
<evidence type="ECO:0000313" key="5">
    <source>
        <dbReference type="Proteomes" id="UP001060919"/>
    </source>
</evidence>
<keyword evidence="2" id="KW-0732">Signal</keyword>